<feature type="domain" description="BZIP" evidence="3">
    <location>
        <begin position="82"/>
        <end position="126"/>
    </location>
</feature>
<dbReference type="InterPro" id="IPR004827">
    <property type="entry name" value="bZIP"/>
</dbReference>
<reference evidence="5" key="1">
    <citation type="journal article" date="2017" name="Nat. Ecol. Evol.">
        <title>Genome expansion and lineage-specific genetic innovations in the forest pathogenic fungi Armillaria.</title>
        <authorList>
            <person name="Sipos G."/>
            <person name="Prasanna A.N."/>
            <person name="Walter M.C."/>
            <person name="O'Connor E."/>
            <person name="Balint B."/>
            <person name="Krizsan K."/>
            <person name="Kiss B."/>
            <person name="Hess J."/>
            <person name="Varga T."/>
            <person name="Slot J."/>
            <person name="Riley R."/>
            <person name="Boka B."/>
            <person name="Rigling D."/>
            <person name="Barry K."/>
            <person name="Lee J."/>
            <person name="Mihaltcheva S."/>
            <person name="LaButti K."/>
            <person name="Lipzen A."/>
            <person name="Waldron R."/>
            <person name="Moloney N.M."/>
            <person name="Sperisen C."/>
            <person name="Kredics L."/>
            <person name="Vagvoelgyi C."/>
            <person name="Patrignani A."/>
            <person name="Fitzpatrick D."/>
            <person name="Nagy I."/>
            <person name="Doyle S."/>
            <person name="Anderson J.B."/>
            <person name="Grigoriev I.V."/>
            <person name="Gueldener U."/>
            <person name="Muensterkoetter M."/>
            <person name="Nagy L.G."/>
        </authorList>
    </citation>
    <scope>NUCLEOTIDE SEQUENCE [LARGE SCALE GENOMIC DNA]</scope>
    <source>
        <strain evidence="5">C18/9</strain>
    </source>
</reference>
<dbReference type="PROSITE" id="PS50217">
    <property type="entry name" value="BZIP"/>
    <property type="match status" value="1"/>
</dbReference>
<dbReference type="Gene3D" id="1.20.5.170">
    <property type="match status" value="1"/>
</dbReference>
<feature type="compositionally biased region" description="Polar residues" evidence="2">
    <location>
        <begin position="47"/>
        <end position="59"/>
    </location>
</feature>
<keyword evidence="1" id="KW-0175">Coiled coil</keyword>
<dbReference type="Proteomes" id="UP000219338">
    <property type="component" value="Unassembled WGS sequence"/>
</dbReference>
<evidence type="ECO:0000259" key="3">
    <source>
        <dbReference type="PROSITE" id="PS50217"/>
    </source>
</evidence>
<evidence type="ECO:0000256" key="2">
    <source>
        <dbReference type="SAM" id="MobiDB-lite"/>
    </source>
</evidence>
<gene>
    <name evidence="4" type="ORF">ARMOST_01134</name>
</gene>
<feature type="coiled-coil region" evidence="1">
    <location>
        <begin position="100"/>
        <end position="127"/>
    </location>
</feature>
<dbReference type="OrthoDB" id="674948at2759"/>
<dbReference type="SMART" id="SM00338">
    <property type="entry name" value="BRLZ"/>
    <property type="match status" value="1"/>
</dbReference>
<dbReference type="EMBL" id="FUEG01000001">
    <property type="protein sequence ID" value="SJK97879.1"/>
    <property type="molecule type" value="Genomic_DNA"/>
</dbReference>
<evidence type="ECO:0000313" key="5">
    <source>
        <dbReference type="Proteomes" id="UP000219338"/>
    </source>
</evidence>
<evidence type="ECO:0000256" key="1">
    <source>
        <dbReference type="SAM" id="Coils"/>
    </source>
</evidence>
<dbReference type="OMA" id="ITCLPTH"/>
<feature type="region of interest" description="Disordered" evidence="2">
    <location>
        <begin position="163"/>
        <end position="183"/>
    </location>
</feature>
<dbReference type="SUPFAM" id="SSF57959">
    <property type="entry name" value="Leucine zipper domain"/>
    <property type="match status" value="1"/>
</dbReference>
<keyword evidence="5" id="KW-1185">Reference proteome</keyword>
<name>A0A284QN45_ARMOS</name>
<protein>
    <recommendedName>
        <fullName evidence="3">BZIP domain-containing protein</fullName>
    </recommendedName>
</protein>
<sequence>MFKTANPEPTTITCLPTHQVFDFPLPSPSPPPASLSQIEESTADETPVSNKRTSPSPHSVTAKRPRERMTTRDFVPPDVSGLSKREARLVKNRAAAFLSRQRKREEFEAMEIRVAELELENARLQTLAGGASPPSPSPSMSTSSEIDDLRAQLAEAQALLQSSPQPEAIKAEPTETPLPSSSSSKSALMALLCALPLLQSLPISPSPATTTSPSSSALDVSFDAQPASNGAIRVRIHDPQPSSPAPAYPTYDDPFFGMGLDMGFDNDFLSPVTVPTTTSPAPSRRVRIALRSTEQAEGGEWEVQLC</sequence>
<accession>A0A284QN45</accession>
<dbReference type="STRING" id="47428.A0A284QN45"/>
<evidence type="ECO:0000313" key="4">
    <source>
        <dbReference type="EMBL" id="SJK97879.1"/>
    </source>
</evidence>
<feature type="region of interest" description="Disordered" evidence="2">
    <location>
        <begin position="21"/>
        <end position="82"/>
    </location>
</feature>
<feature type="region of interest" description="Disordered" evidence="2">
    <location>
        <begin position="127"/>
        <end position="146"/>
    </location>
</feature>
<organism evidence="4 5">
    <name type="scientific">Armillaria ostoyae</name>
    <name type="common">Armillaria root rot fungus</name>
    <dbReference type="NCBI Taxonomy" id="47428"/>
    <lineage>
        <taxon>Eukaryota</taxon>
        <taxon>Fungi</taxon>
        <taxon>Dikarya</taxon>
        <taxon>Basidiomycota</taxon>
        <taxon>Agaricomycotina</taxon>
        <taxon>Agaricomycetes</taxon>
        <taxon>Agaricomycetidae</taxon>
        <taxon>Agaricales</taxon>
        <taxon>Marasmiineae</taxon>
        <taxon>Physalacriaceae</taxon>
        <taxon>Armillaria</taxon>
    </lineage>
</organism>
<dbReference type="InterPro" id="IPR046347">
    <property type="entry name" value="bZIP_sf"/>
</dbReference>
<dbReference type="GO" id="GO:0003700">
    <property type="term" value="F:DNA-binding transcription factor activity"/>
    <property type="evidence" value="ECO:0007669"/>
    <property type="project" value="InterPro"/>
</dbReference>
<dbReference type="Pfam" id="PF00170">
    <property type="entry name" value="bZIP_1"/>
    <property type="match status" value="1"/>
</dbReference>
<dbReference type="AlphaFoldDB" id="A0A284QN45"/>
<proteinExistence type="predicted"/>
<dbReference type="CDD" id="cd14812">
    <property type="entry name" value="bZIP_u3"/>
    <property type="match status" value="1"/>
</dbReference>